<gene>
    <name evidence="3" type="ORF">ACFFGT_08760</name>
</gene>
<evidence type="ECO:0000313" key="3">
    <source>
        <dbReference type="EMBL" id="MFC0514288.1"/>
    </source>
</evidence>
<evidence type="ECO:0000256" key="2">
    <source>
        <dbReference type="SAM" id="MobiDB-lite"/>
    </source>
</evidence>
<comment type="caution">
    <text evidence="3">The sequence shown here is derived from an EMBL/GenBank/DDBJ whole genome shotgun (WGS) entry which is preliminary data.</text>
</comment>
<dbReference type="SUPFAM" id="SSF82784">
    <property type="entry name" value="OsmC-like"/>
    <property type="match status" value="1"/>
</dbReference>
<organism evidence="3 4">
    <name type="scientific">Mucilaginibacter angelicae</name>
    <dbReference type="NCBI Taxonomy" id="869718"/>
    <lineage>
        <taxon>Bacteria</taxon>
        <taxon>Pseudomonadati</taxon>
        <taxon>Bacteroidota</taxon>
        <taxon>Sphingobacteriia</taxon>
        <taxon>Sphingobacteriales</taxon>
        <taxon>Sphingobacteriaceae</taxon>
        <taxon>Mucilaginibacter</taxon>
    </lineage>
</organism>
<dbReference type="Gene3D" id="3.30.300.20">
    <property type="match status" value="1"/>
</dbReference>
<name>A0ABV6L4A4_9SPHI</name>
<sequence length="149" mass="15788">MEKESTSPQVDTPTEKVVYTAKTHTTGGRDGGSSRTSDGRLDIKLSIPGGPGEGTNPEQLFAAGWSSCFFSALKIEAAKRKIRFPADAFVDAEVDLCLTGEAYSLQARLNISLPGVDRETAEALAMAGHGTCPYSKATHGNIKVETIVL</sequence>
<dbReference type="InterPro" id="IPR019953">
    <property type="entry name" value="OHR"/>
</dbReference>
<evidence type="ECO:0000256" key="1">
    <source>
        <dbReference type="ARBA" id="ARBA00007378"/>
    </source>
</evidence>
<keyword evidence="4" id="KW-1185">Reference proteome</keyword>
<feature type="region of interest" description="Disordered" evidence="2">
    <location>
        <begin position="1"/>
        <end position="56"/>
    </location>
</feature>
<dbReference type="PANTHER" id="PTHR33797">
    <property type="entry name" value="ORGANIC HYDROPEROXIDE RESISTANCE PROTEIN-LIKE"/>
    <property type="match status" value="1"/>
</dbReference>
<protein>
    <submittedName>
        <fullName evidence="3">Organic hydroperoxide resistance protein</fullName>
    </submittedName>
</protein>
<dbReference type="Pfam" id="PF02566">
    <property type="entry name" value="OsmC"/>
    <property type="match status" value="1"/>
</dbReference>
<evidence type="ECO:0000313" key="4">
    <source>
        <dbReference type="Proteomes" id="UP001589828"/>
    </source>
</evidence>
<dbReference type="InterPro" id="IPR015946">
    <property type="entry name" value="KH_dom-like_a/b"/>
</dbReference>
<dbReference type="InterPro" id="IPR003718">
    <property type="entry name" value="OsmC/Ohr_fam"/>
</dbReference>
<dbReference type="NCBIfam" id="TIGR03561">
    <property type="entry name" value="organ_hyd_perox"/>
    <property type="match status" value="1"/>
</dbReference>
<proteinExistence type="inferred from homology"/>
<dbReference type="RefSeq" id="WP_377022141.1">
    <property type="nucleotide sequence ID" value="NZ_JBHLTS010000020.1"/>
</dbReference>
<comment type="similarity">
    <text evidence="1">Belongs to the OsmC/Ohr family.</text>
</comment>
<dbReference type="Gene3D" id="2.20.25.10">
    <property type="match status" value="1"/>
</dbReference>
<dbReference type="Proteomes" id="UP001589828">
    <property type="component" value="Unassembled WGS sequence"/>
</dbReference>
<dbReference type="EMBL" id="JBHLTS010000020">
    <property type="protein sequence ID" value="MFC0514288.1"/>
    <property type="molecule type" value="Genomic_DNA"/>
</dbReference>
<reference evidence="3 4" key="1">
    <citation type="submission" date="2024-09" db="EMBL/GenBank/DDBJ databases">
        <authorList>
            <person name="Sun Q."/>
            <person name="Mori K."/>
        </authorList>
    </citation>
    <scope>NUCLEOTIDE SEQUENCE [LARGE SCALE GENOMIC DNA]</scope>
    <source>
        <strain evidence="3 4">NCAIM B.02415</strain>
    </source>
</reference>
<dbReference type="InterPro" id="IPR036102">
    <property type="entry name" value="OsmC/Ohrsf"/>
</dbReference>
<dbReference type="PANTHER" id="PTHR33797:SF2">
    <property type="entry name" value="ORGANIC HYDROPEROXIDE RESISTANCE PROTEIN-LIKE"/>
    <property type="match status" value="1"/>
</dbReference>
<accession>A0ABV6L4A4</accession>
<feature type="compositionally biased region" description="Polar residues" evidence="2">
    <location>
        <begin position="1"/>
        <end position="12"/>
    </location>
</feature>